<comment type="subcellular location">
    <subcellularLocation>
        <location evidence="1">Nucleus</location>
    </subcellularLocation>
</comment>
<dbReference type="Pfam" id="PF00172">
    <property type="entry name" value="Zn_clus"/>
    <property type="match status" value="1"/>
</dbReference>
<dbReference type="CDD" id="cd00067">
    <property type="entry name" value="GAL4"/>
    <property type="match status" value="1"/>
</dbReference>
<comment type="caution">
    <text evidence="10">The sequence shown here is derived from an EMBL/GenBank/DDBJ whole genome shotgun (WGS) entry which is preliminary data.</text>
</comment>
<dbReference type="Proteomes" id="UP001642406">
    <property type="component" value="Unassembled WGS sequence"/>
</dbReference>
<dbReference type="PROSITE" id="PS00463">
    <property type="entry name" value="ZN2_CY6_FUNGAL_1"/>
    <property type="match status" value="1"/>
</dbReference>
<dbReference type="PANTHER" id="PTHR47782:SF1">
    <property type="entry name" value="PYRIMIDINE PATHWAY REGULATORY PROTEIN 1"/>
    <property type="match status" value="1"/>
</dbReference>
<dbReference type="EMBL" id="CAWUHC010000003">
    <property type="protein sequence ID" value="CAK7209917.1"/>
    <property type="molecule type" value="Genomic_DNA"/>
</dbReference>
<evidence type="ECO:0000259" key="9">
    <source>
        <dbReference type="PROSITE" id="PS50048"/>
    </source>
</evidence>
<dbReference type="InterPro" id="IPR052202">
    <property type="entry name" value="Yeast_MetPath_Reg"/>
</dbReference>
<evidence type="ECO:0000256" key="1">
    <source>
        <dbReference type="ARBA" id="ARBA00004123"/>
    </source>
</evidence>
<dbReference type="Gene3D" id="4.10.240.10">
    <property type="entry name" value="Zn(2)-C6 fungal-type DNA-binding domain"/>
    <property type="match status" value="1"/>
</dbReference>
<evidence type="ECO:0000256" key="2">
    <source>
        <dbReference type="ARBA" id="ARBA00022723"/>
    </source>
</evidence>
<dbReference type="PROSITE" id="PS50048">
    <property type="entry name" value="ZN2_CY6_FUNGAL_2"/>
    <property type="match status" value="1"/>
</dbReference>
<keyword evidence="6" id="KW-0804">Transcription</keyword>
<name>A0ABP0ARN3_9PEZI</name>
<protein>
    <recommendedName>
        <fullName evidence="9">Zn(2)-C6 fungal-type domain-containing protein</fullName>
    </recommendedName>
</protein>
<keyword evidence="7" id="KW-0539">Nucleus</keyword>
<keyword evidence="11" id="KW-1185">Reference proteome</keyword>
<feature type="region of interest" description="Disordered" evidence="8">
    <location>
        <begin position="183"/>
        <end position="203"/>
    </location>
</feature>
<reference evidence="10 11" key="1">
    <citation type="submission" date="2024-01" db="EMBL/GenBank/DDBJ databases">
        <authorList>
            <person name="Allen C."/>
            <person name="Tagirdzhanova G."/>
        </authorList>
    </citation>
    <scope>NUCLEOTIDE SEQUENCE [LARGE SCALE GENOMIC DNA]</scope>
</reference>
<dbReference type="SUPFAM" id="SSF57701">
    <property type="entry name" value="Zn2/Cys6 DNA-binding domain"/>
    <property type="match status" value="1"/>
</dbReference>
<evidence type="ECO:0000256" key="5">
    <source>
        <dbReference type="ARBA" id="ARBA00023125"/>
    </source>
</evidence>
<evidence type="ECO:0000313" key="11">
    <source>
        <dbReference type="Proteomes" id="UP001642406"/>
    </source>
</evidence>
<keyword evidence="2" id="KW-0479">Metal-binding</keyword>
<dbReference type="InterPro" id="IPR001138">
    <property type="entry name" value="Zn2Cys6_DnaBD"/>
</dbReference>
<evidence type="ECO:0000313" key="10">
    <source>
        <dbReference type="EMBL" id="CAK7209917.1"/>
    </source>
</evidence>
<evidence type="ECO:0000256" key="4">
    <source>
        <dbReference type="ARBA" id="ARBA00023015"/>
    </source>
</evidence>
<evidence type="ECO:0000256" key="8">
    <source>
        <dbReference type="SAM" id="MobiDB-lite"/>
    </source>
</evidence>
<gene>
    <name evidence="10" type="ORF">SBRCBS47491_000606</name>
</gene>
<dbReference type="SMART" id="SM00066">
    <property type="entry name" value="GAL4"/>
    <property type="match status" value="1"/>
</dbReference>
<dbReference type="PANTHER" id="PTHR47782">
    <property type="entry name" value="ZN(II)2CYS6 TRANSCRIPTION FACTOR (EUROFUNG)-RELATED"/>
    <property type="match status" value="1"/>
</dbReference>
<organism evidence="10 11">
    <name type="scientific">Sporothrix bragantina</name>
    <dbReference type="NCBI Taxonomy" id="671064"/>
    <lineage>
        <taxon>Eukaryota</taxon>
        <taxon>Fungi</taxon>
        <taxon>Dikarya</taxon>
        <taxon>Ascomycota</taxon>
        <taxon>Pezizomycotina</taxon>
        <taxon>Sordariomycetes</taxon>
        <taxon>Sordariomycetidae</taxon>
        <taxon>Ophiostomatales</taxon>
        <taxon>Ophiostomataceae</taxon>
        <taxon>Sporothrix</taxon>
    </lineage>
</organism>
<keyword evidence="4" id="KW-0805">Transcription regulation</keyword>
<dbReference type="CDD" id="cd12148">
    <property type="entry name" value="fungal_TF_MHR"/>
    <property type="match status" value="1"/>
</dbReference>
<evidence type="ECO:0000256" key="6">
    <source>
        <dbReference type="ARBA" id="ARBA00023163"/>
    </source>
</evidence>
<dbReference type="InterPro" id="IPR036864">
    <property type="entry name" value="Zn2-C6_fun-type_DNA-bd_sf"/>
</dbReference>
<keyword evidence="3" id="KW-0862">Zinc</keyword>
<evidence type="ECO:0000256" key="7">
    <source>
        <dbReference type="ARBA" id="ARBA00023242"/>
    </source>
</evidence>
<sequence>MSAPQVCTRCRKRRIRCDLHLPACKNCRLADVECFFWDNALNQEMPCSYLYSLRQRVATLKRDLEAVEERGRVQKQAAQGQSVSAASSASAMDLLDPVEGTDYHVQLSTPLADESDVSLNGDDVQPKKLSSHTAYLGPGSTARLAETVLQTAVEWHAARGVPLPVSLRLTKEEENVVPLSLQPRPLRQATLGGGDSQSTPPPPLTVLHDPRKEAELHTLVPLATQRALLEHYSAVLGASSPCYDSLLPAEQEAALLQRAGTGCENPLKWASASANRGTAGAYATTVMFAVATALAARDLTTAGRGGSGGRMAALSLRFRDDVQAIVAAEGKAPATEGTEGREGEALGSLERTRWTVTALATLALLEMIQPTAGQLWTLLGAAISVVGDLREGFVLRHWSPESDVDFVRLERTILRMEARAALHFRRPSPFCTMRLGLGGGERRGFEGNVGSDMGDWQHLVAASFNPASSVVVDDLVVLRSLLQIRQQLEKQPPPPDHILESLIPAPLQIISPPQLSRARLSDSTPLISVQSATLYLALYPSPASVLSSAANDLAVPPAPSRLFQMAAASAYVILNEFHRQNGHGRHRIVSLWMSAERIVEAGIVWALYVLSHPQPPLDVGTAMRPIVQTSSLLASFAARWTAGRAHSEAWDAVVELMWGMT</sequence>
<feature type="domain" description="Zn(2)-C6 fungal-type" evidence="9">
    <location>
        <begin position="6"/>
        <end position="36"/>
    </location>
</feature>
<proteinExistence type="predicted"/>
<keyword evidence="5" id="KW-0238">DNA-binding</keyword>
<evidence type="ECO:0000256" key="3">
    <source>
        <dbReference type="ARBA" id="ARBA00022833"/>
    </source>
</evidence>
<accession>A0ABP0ARN3</accession>